<organism evidence="1 2">
    <name type="scientific">Skermanella stibiiresistens SB22</name>
    <dbReference type="NCBI Taxonomy" id="1385369"/>
    <lineage>
        <taxon>Bacteria</taxon>
        <taxon>Pseudomonadati</taxon>
        <taxon>Pseudomonadota</taxon>
        <taxon>Alphaproteobacteria</taxon>
        <taxon>Rhodospirillales</taxon>
        <taxon>Azospirillaceae</taxon>
        <taxon>Skermanella</taxon>
    </lineage>
</organism>
<sequence length="142" mass="15876">MADSPSEQRRKFKSMVPFFADDGALLTAEREREALRTAVVDLDLDPDEAHGAIRQAAREQGIVLESKAVELVQAFLNSTPKGKVPRKRFDEAVTTYAALTGRPKDKARAEKRVKSLMDKMALTAKRSALGSKRWYNRIKADT</sequence>
<name>W9H405_9PROT</name>
<evidence type="ECO:0000313" key="2">
    <source>
        <dbReference type="Proteomes" id="UP000019486"/>
    </source>
</evidence>
<gene>
    <name evidence="1" type="ORF">N825_33155</name>
</gene>
<dbReference type="OrthoDB" id="7273354at2"/>
<dbReference type="AlphaFoldDB" id="W9H405"/>
<dbReference type="STRING" id="1385369.N825_33155"/>
<evidence type="ECO:0000313" key="1">
    <source>
        <dbReference type="EMBL" id="EWY40779.1"/>
    </source>
</evidence>
<accession>W9H405</accession>
<dbReference type="Proteomes" id="UP000019486">
    <property type="component" value="Unassembled WGS sequence"/>
</dbReference>
<protein>
    <submittedName>
        <fullName evidence="1">Uncharacterized protein</fullName>
    </submittedName>
</protein>
<comment type="caution">
    <text evidence="1">The sequence shown here is derived from an EMBL/GenBank/DDBJ whole genome shotgun (WGS) entry which is preliminary data.</text>
</comment>
<proteinExistence type="predicted"/>
<dbReference type="EMBL" id="AVFL01000006">
    <property type="protein sequence ID" value="EWY40779.1"/>
    <property type="molecule type" value="Genomic_DNA"/>
</dbReference>
<dbReference type="RefSeq" id="WP_037450627.1">
    <property type="nucleotide sequence ID" value="NZ_AVFL01000006.1"/>
</dbReference>
<keyword evidence="2" id="KW-1185">Reference proteome</keyword>
<reference evidence="1 2" key="1">
    <citation type="submission" date="2013-08" db="EMBL/GenBank/DDBJ databases">
        <title>The genome sequence of Skermanella stibiiresistens.</title>
        <authorList>
            <person name="Zhu W."/>
            <person name="Wang G."/>
        </authorList>
    </citation>
    <scope>NUCLEOTIDE SEQUENCE [LARGE SCALE GENOMIC DNA]</scope>
    <source>
        <strain evidence="1 2">SB22</strain>
    </source>
</reference>